<keyword evidence="1" id="KW-1133">Transmembrane helix</keyword>
<reference evidence="2 3" key="1">
    <citation type="submission" date="2018-03" db="EMBL/GenBank/DDBJ databases">
        <title>Diverse roseophage infecting Ruegeria pomeroyi DSS-3.</title>
        <authorList>
            <person name="Zhan Y."/>
            <person name="Chen F."/>
            <person name="Wommack E."/>
            <person name="Nasko D."/>
        </authorList>
    </citation>
    <scope>NUCLEOTIDE SEQUENCE [LARGE SCALE GENOMIC DNA]</scope>
</reference>
<evidence type="ECO:0000313" key="2">
    <source>
        <dbReference type="EMBL" id="AXF42131.1"/>
    </source>
</evidence>
<dbReference type="EMBL" id="MH015257">
    <property type="protein sequence ID" value="AXF42131.1"/>
    <property type="molecule type" value="Genomic_DNA"/>
</dbReference>
<protein>
    <submittedName>
        <fullName evidence="2">Uncharacterized protein</fullName>
    </submittedName>
</protein>
<evidence type="ECO:0000313" key="3">
    <source>
        <dbReference type="Proteomes" id="UP000255807"/>
    </source>
</evidence>
<proteinExistence type="predicted"/>
<organism evidence="2 3">
    <name type="scientific">Ruegeria phage vB_RpoP-V14</name>
    <dbReference type="NCBI Taxonomy" id="2218613"/>
    <lineage>
        <taxon>Viruses</taxon>
        <taxon>Duplodnaviria</taxon>
        <taxon>Heunggongvirae</taxon>
        <taxon>Uroviricota</taxon>
        <taxon>Caudoviricetes</taxon>
        <taxon>Schitoviridae</taxon>
        <taxon>Rhodovirinae</taxon>
        <taxon>Aorunvirus</taxon>
        <taxon>Aorunvirus V12</taxon>
    </lineage>
</organism>
<feature type="transmembrane region" description="Helical" evidence="1">
    <location>
        <begin position="6"/>
        <end position="24"/>
    </location>
</feature>
<dbReference type="Proteomes" id="UP000255807">
    <property type="component" value="Segment"/>
</dbReference>
<keyword evidence="1" id="KW-0812">Transmembrane</keyword>
<keyword evidence="1" id="KW-0472">Membrane</keyword>
<name>A0A345AYF1_9CAUD</name>
<accession>A0A345AYF1</accession>
<sequence>MPCPAGAVIGILSILALYFLYKYADELSDGNIERK</sequence>
<evidence type="ECO:0000256" key="1">
    <source>
        <dbReference type="SAM" id="Phobius"/>
    </source>
</evidence>
<gene>
    <name evidence="2" type="ORF">vBRpoPV14_13</name>
</gene>